<feature type="region of interest" description="Disordered" evidence="6">
    <location>
        <begin position="208"/>
        <end position="317"/>
    </location>
</feature>
<evidence type="ECO:0000256" key="3">
    <source>
        <dbReference type="ARBA" id="ARBA00022692"/>
    </source>
</evidence>
<organism evidence="8 9">
    <name type="scientific">Psilocybe cyanescens</name>
    <dbReference type="NCBI Taxonomy" id="93625"/>
    <lineage>
        <taxon>Eukaryota</taxon>
        <taxon>Fungi</taxon>
        <taxon>Dikarya</taxon>
        <taxon>Basidiomycota</taxon>
        <taxon>Agaricomycotina</taxon>
        <taxon>Agaricomycetes</taxon>
        <taxon>Agaricomycetidae</taxon>
        <taxon>Agaricales</taxon>
        <taxon>Agaricineae</taxon>
        <taxon>Strophariaceae</taxon>
        <taxon>Psilocybe</taxon>
    </lineage>
</organism>
<dbReference type="PANTHER" id="PTHR13144">
    <property type="entry name" value="TEX261 PROTEIN"/>
    <property type="match status" value="1"/>
</dbReference>
<dbReference type="GO" id="GO:0005789">
    <property type="term" value="C:endoplasmic reticulum membrane"/>
    <property type="evidence" value="ECO:0007669"/>
    <property type="project" value="TreeGrafter"/>
</dbReference>
<dbReference type="InParanoid" id="A0A409WFY6"/>
<protein>
    <recommendedName>
        <fullName evidence="10">DUF396-domain-containing protein</fullName>
    </recommendedName>
</protein>
<feature type="compositionally biased region" description="Polar residues" evidence="6">
    <location>
        <begin position="234"/>
        <end position="243"/>
    </location>
</feature>
<evidence type="ECO:0000313" key="9">
    <source>
        <dbReference type="Proteomes" id="UP000283269"/>
    </source>
</evidence>
<feature type="transmembrane region" description="Helical" evidence="7">
    <location>
        <begin position="138"/>
        <end position="161"/>
    </location>
</feature>
<feature type="transmembrane region" description="Helical" evidence="7">
    <location>
        <begin position="49"/>
        <end position="68"/>
    </location>
</feature>
<keyword evidence="4 7" id="KW-1133">Transmembrane helix</keyword>
<gene>
    <name evidence="8" type="ORF">CVT25_010973</name>
</gene>
<keyword evidence="5 7" id="KW-0472">Membrane</keyword>
<dbReference type="GO" id="GO:0097020">
    <property type="term" value="F:COPII receptor activity"/>
    <property type="evidence" value="ECO:0007669"/>
    <property type="project" value="InterPro"/>
</dbReference>
<dbReference type="PANTHER" id="PTHR13144:SF0">
    <property type="entry name" value="PROTEIN TEX261"/>
    <property type="match status" value="1"/>
</dbReference>
<feature type="transmembrane region" description="Helical" evidence="7">
    <location>
        <begin position="6"/>
        <end position="29"/>
    </location>
</feature>
<sequence length="317" mass="35284">MGLLYYVSYVAIVAAFAFVTLSLASGLLYVSELIEEYSRTAKTVGQRSIYVIMILHVVFYFTDSLPLLQTLFSLTCHIVYLQNFSSSWPLISLTSLSFLSSCALVIADHFIWFFYFARITNEARHVRAHRSKILEAPGFTEIASFFAICVWYTPLFLFLSLSANDNALPTTAAEPSSPTAGSSTQTPSRVSLIRSMLSMFSFEGSIPRFRSRPSRKDTSEGLIAPRSPNILRTHPTQNNVTLSSSLRPMAYPPPPRSPGPRVQELEVPNQPTNNPNFSLQDIPPRRRPQPVRQSTGESTGLGISGLRRTASFMAEDN</sequence>
<comment type="similarity">
    <text evidence="2">Belongs to the SVP26 family.</text>
</comment>
<comment type="subcellular location">
    <subcellularLocation>
        <location evidence="1">Membrane</location>
        <topology evidence="1">Multi-pass membrane protein</topology>
    </subcellularLocation>
</comment>
<evidence type="ECO:0000256" key="4">
    <source>
        <dbReference type="ARBA" id="ARBA00022989"/>
    </source>
</evidence>
<feature type="transmembrane region" description="Helical" evidence="7">
    <location>
        <begin position="88"/>
        <end position="117"/>
    </location>
</feature>
<evidence type="ECO:0000256" key="2">
    <source>
        <dbReference type="ARBA" id="ARBA00008096"/>
    </source>
</evidence>
<proteinExistence type="inferred from homology"/>
<evidence type="ECO:0000256" key="6">
    <source>
        <dbReference type="SAM" id="MobiDB-lite"/>
    </source>
</evidence>
<dbReference type="FunCoup" id="A0A409WFY6">
    <property type="interactions" value="91"/>
</dbReference>
<dbReference type="GO" id="GO:0000139">
    <property type="term" value="C:Golgi membrane"/>
    <property type="evidence" value="ECO:0007669"/>
    <property type="project" value="TreeGrafter"/>
</dbReference>
<evidence type="ECO:0000256" key="1">
    <source>
        <dbReference type="ARBA" id="ARBA00004141"/>
    </source>
</evidence>
<name>A0A409WFY6_PSICY</name>
<dbReference type="GO" id="GO:0030134">
    <property type="term" value="C:COPII-coated ER to Golgi transport vesicle"/>
    <property type="evidence" value="ECO:0007669"/>
    <property type="project" value="TreeGrafter"/>
</dbReference>
<dbReference type="AlphaFoldDB" id="A0A409WFY6"/>
<dbReference type="Pfam" id="PF04148">
    <property type="entry name" value="Erv26"/>
    <property type="match status" value="1"/>
</dbReference>
<dbReference type="GO" id="GO:0006888">
    <property type="term" value="P:endoplasmic reticulum to Golgi vesicle-mediated transport"/>
    <property type="evidence" value="ECO:0007669"/>
    <property type="project" value="InterPro"/>
</dbReference>
<evidence type="ECO:0008006" key="10">
    <source>
        <dbReference type="Google" id="ProtNLM"/>
    </source>
</evidence>
<keyword evidence="3 7" id="KW-0812">Transmembrane</keyword>
<evidence type="ECO:0000313" key="8">
    <source>
        <dbReference type="EMBL" id="PPQ77391.1"/>
    </source>
</evidence>
<keyword evidence="9" id="KW-1185">Reference proteome</keyword>
<reference evidence="8 9" key="1">
    <citation type="journal article" date="2018" name="Evol. Lett.">
        <title>Horizontal gene cluster transfer increased hallucinogenic mushroom diversity.</title>
        <authorList>
            <person name="Reynolds H.T."/>
            <person name="Vijayakumar V."/>
            <person name="Gluck-Thaler E."/>
            <person name="Korotkin H.B."/>
            <person name="Matheny P.B."/>
            <person name="Slot J.C."/>
        </authorList>
    </citation>
    <scope>NUCLEOTIDE SEQUENCE [LARGE SCALE GENOMIC DNA]</scope>
    <source>
        <strain evidence="8 9">2631</strain>
    </source>
</reference>
<dbReference type="EMBL" id="NHYD01003440">
    <property type="protein sequence ID" value="PPQ77391.1"/>
    <property type="molecule type" value="Genomic_DNA"/>
</dbReference>
<accession>A0A409WFY6</accession>
<comment type="caution">
    <text evidence="8">The sequence shown here is derived from an EMBL/GenBank/DDBJ whole genome shotgun (WGS) entry which is preliminary data.</text>
</comment>
<dbReference type="InterPro" id="IPR007277">
    <property type="entry name" value="Svp26/Tex261"/>
</dbReference>
<dbReference type="STRING" id="93625.A0A409WFY6"/>
<evidence type="ECO:0000256" key="7">
    <source>
        <dbReference type="SAM" id="Phobius"/>
    </source>
</evidence>
<feature type="compositionally biased region" description="Polar residues" evidence="6">
    <location>
        <begin position="269"/>
        <end position="279"/>
    </location>
</feature>
<dbReference type="Proteomes" id="UP000283269">
    <property type="component" value="Unassembled WGS sequence"/>
</dbReference>
<dbReference type="OrthoDB" id="28257at2759"/>
<evidence type="ECO:0000256" key="5">
    <source>
        <dbReference type="ARBA" id="ARBA00023136"/>
    </source>
</evidence>